<evidence type="ECO:0000256" key="1">
    <source>
        <dbReference type="SAM" id="SignalP"/>
    </source>
</evidence>
<feature type="signal peptide" evidence="1">
    <location>
        <begin position="1"/>
        <end position="19"/>
    </location>
</feature>
<dbReference type="SUPFAM" id="SSF50814">
    <property type="entry name" value="Lipocalins"/>
    <property type="match status" value="1"/>
</dbReference>
<dbReference type="InterPro" id="IPR002970">
    <property type="entry name" value="Tick_his-bd"/>
</dbReference>
<dbReference type="GO" id="GO:0043176">
    <property type="term" value="F:amine binding"/>
    <property type="evidence" value="ECO:0007669"/>
    <property type="project" value="InterPro"/>
</dbReference>
<evidence type="ECO:0000313" key="2">
    <source>
        <dbReference type="EMBL" id="JAC30842.1"/>
    </source>
</evidence>
<organism evidence="2">
    <name type="scientific">Amblyomma triste</name>
    <name type="common">Neotropical tick</name>
    <dbReference type="NCBI Taxonomy" id="251400"/>
    <lineage>
        <taxon>Eukaryota</taxon>
        <taxon>Metazoa</taxon>
        <taxon>Ecdysozoa</taxon>
        <taxon>Arthropoda</taxon>
        <taxon>Chelicerata</taxon>
        <taxon>Arachnida</taxon>
        <taxon>Acari</taxon>
        <taxon>Parasitiformes</taxon>
        <taxon>Ixodida</taxon>
        <taxon>Ixodoidea</taxon>
        <taxon>Ixodidae</taxon>
        <taxon>Amblyomminae</taxon>
        <taxon>Amblyomma</taxon>
    </lineage>
</organism>
<dbReference type="GO" id="GO:0030682">
    <property type="term" value="P:symbiont-mediated perturbation of host defenses"/>
    <property type="evidence" value="ECO:0007669"/>
    <property type="project" value="InterPro"/>
</dbReference>
<sequence length="189" mass="21474">MNGLGAACLLVIGVTACAADSTTKDDLRKALDTEQKIWIVKRSYTYSTGGKEHKCVYAKKDSLEGDNYEFHQGYKFGEQWKSEKLYGTLSEDGGFAKLTVSKEIGKPGIPYTLQFWSHEQMCGILTFEKGTNGFQCELHAWTEALKWKPDACADQYREICQGKEQHQVFSEDCLDKFLDIDQRMRLAFP</sequence>
<name>A0A023GAD6_AMBTT</name>
<dbReference type="InterPro" id="IPR012674">
    <property type="entry name" value="Calycin"/>
</dbReference>
<dbReference type="Pfam" id="PF02098">
    <property type="entry name" value="His_binding"/>
    <property type="match status" value="1"/>
</dbReference>
<dbReference type="EMBL" id="GBBM01004576">
    <property type="protein sequence ID" value="JAC30842.1"/>
    <property type="molecule type" value="mRNA"/>
</dbReference>
<reference evidence="2" key="1">
    <citation type="submission" date="2014-03" db="EMBL/GenBank/DDBJ databases">
        <title>The sialotranscriptome of Amblyomma triste, Amblyomma parvum and Amblyomma cajennense ticks, uncovered by 454-based RNA-seq.</title>
        <authorList>
            <person name="Garcia G.R."/>
            <person name="Gardinassi L.G."/>
            <person name="Ribeiro J.M."/>
            <person name="Anatriello E."/>
            <person name="Ferreira B.R."/>
            <person name="Moreira H.N."/>
            <person name="Mafra C."/>
            <person name="Olegario M.M."/>
            <person name="Szabo P.J."/>
            <person name="Miranda-Santos I.K."/>
            <person name="Maruyama S.R."/>
        </authorList>
    </citation>
    <scope>NUCLEOTIDE SEQUENCE</scope>
    <source>
        <strain evidence="2">Mato Grasso do Sul</strain>
        <tissue evidence="2">Salivary glands</tissue>
    </source>
</reference>
<accession>A0A023GAD6</accession>
<keyword evidence="1" id="KW-0732">Signal</keyword>
<dbReference type="Gene3D" id="2.40.128.20">
    <property type="match status" value="1"/>
</dbReference>
<proteinExistence type="evidence at transcript level"/>
<feature type="chain" id="PRO_5001517396" evidence="1">
    <location>
        <begin position="20"/>
        <end position="189"/>
    </location>
</feature>
<protein>
    <submittedName>
        <fullName evidence="2">Putative lipocalin-3 1</fullName>
    </submittedName>
</protein>
<dbReference type="AlphaFoldDB" id="A0A023GAD6"/>